<proteinExistence type="predicted"/>
<protein>
    <submittedName>
        <fullName evidence="1">Uncharacterized protein</fullName>
    </submittedName>
</protein>
<dbReference type="Proteomes" id="UP000265520">
    <property type="component" value="Unassembled WGS sequence"/>
</dbReference>
<dbReference type="AlphaFoldDB" id="A0A392VDT3"/>
<organism evidence="1 2">
    <name type="scientific">Trifolium medium</name>
    <dbReference type="NCBI Taxonomy" id="97028"/>
    <lineage>
        <taxon>Eukaryota</taxon>
        <taxon>Viridiplantae</taxon>
        <taxon>Streptophyta</taxon>
        <taxon>Embryophyta</taxon>
        <taxon>Tracheophyta</taxon>
        <taxon>Spermatophyta</taxon>
        <taxon>Magnoliopsida</taxon>
        <taxon>eudicotyledons</taxon>
        <taxon>Gunneridae</taxon>
        <taxon>Pentapetalae</taxon>
        <taxon>rosids</taxon>
        <taxon>fabids</taxon>
        <taxon>Fabales</taxon>
        <taxon>Fabaceae</taxon>
        <taxon>Papilionoideae</taxon>
        <taxon>50 kb inversion clade</taxon>
        <taxon>NPAAA clade</taxon>
        <taxon>Hologalegina</taxon>
        <taxon>IRL clade</taxon>
        <taxon>Trifolieae</taxon>
        <taxon>Trifolium</taxon>
    </lineage>
</organism>
<dbReference type="EMBL" id="LXQA011107770">
    <property type="protein sequence ID" value="MCI85121.1"/>
    <property type="molecule type" value="Genomic_DNA"/>
</dbReference>
<name>A0A392VDT3_9FABA</name>
<evidence type="ECO:0000313" key="2">
    <source>
        <dbReference type="Proteomes" id="UP000265520"/>
    </source>
</evidence>
<accession>A0A392VDT3</accession>
<keyword evidence="2" id="KW-1185">Reference proteome</keyword>
<comment type="caution">
    <text evidence="1">The sequence shown here is derived from an EMBL/GenBank/DDBJ whole genome shotgun (WGS) entry which is preliminary data.</text>
</comment>
<reference evidence="1 2" key="1">
    <citation type="journal article" date="2018" name="Front. Plant Sci.">
        <title>Red Clover (Trifolium pratense) and Zigzag Clover (T. medium) - A Picture of Genomic Similarities and Differences.</title>
        <authorList>
            <person name="Dluhosova J."/>
            <person name="Istvanek J."/>
            <person name="Nedelnik J."/>
            <person name="Repkova J."/>
        </authorList>
    </citation>
    <scope>NUCLEOTIDE SEQUENCE [LARGE SCALE GENOMIC DNA]</scope>
    <source>
        <strain evidence="2">cv. 10/8</strain>
        <tissue evidence="1">Leaf</tissue>
    </source>
</reference>
<feature type="non-terminal residue" evidence="1">
    <location>
        <position position="1"/>
    </location>
</feature>
<evidence type="ECO:0000313" key="1">
    <source>
        <dbReference type="EMBL" id="MCI85121.1"/>
    </source>
</evidence>
<sequence length="43" mass="4473">LHAFVAGGTVSCGVLAMVLHVVADAFAVDYLGPYSFCSRSPFP</sequence>